<dbReference type="GeneID" id="13796477"/>
<sequence length="94" mass="10673">MQTNNTVSPSLFLGGTPKKIGKKAFVSQVKKVLESAEVSWLTTDIRSFEWSEINLDKRKFLDELSSLNFKTAHIGIFYPESKKTEYNVFQIVAA</sequence>
<dbReference type="KEGG" id="nga:Ngar_c03010"/>
<evidence type="ECO:0000313" key="2">
    <source>
        <dbReference type="Proteomes" id="UP000008037"/>
    </source>
</evidence>
<name>K0ILQ9_NITGG</name>
<dbReference type="Proteomes" id="UP000008037">
    <property type="component" value="Chromosome"/>
</dbReference>
<dbReference type="RefSeq" id="WP_015017822.1">
    <property type="nucleotide sequence ID" value="NC_018719.1"/>
</dbReference>
<dbReference type="OrthoDB" id="380552at2157"/>
<gene>
    <name evidence="1" type="ordered locus">Ngar_c03010</name>
</gene>
<keyword evidence="2" id="KW-1185">Reference proteome</keyword>
<proteinExistence type="predicted"/>
<organism evidence="1 2">
    <name type="scientific">Nitrososphaera gargensis (strain Ga9.2)</name>
    <dbReference type="NCBI Taxonomy" id="1237085"/>
    <lineage>
        <taxon>Archaea</taxon>
        <taxon>Nitrososphaerota</taxon>
        <taxon>Nitrososphaeria</taxon>
        <taxon>Nitrososphaerales</taxon>
        <taxon>Nitrososphaeraceae</taxon>
        <taxon>Nitrososphaera</taxon>
    </lineage>
</organism>
<protein>
    <submittedName>
        <fullName evidence="1">Uncharacterized protein</fullName>
    </submittedName>
</protein>
<dbReference type="EMBL" id="CP002408">
    <property type="protein sequence ID" value="AFU57249.1"/>
    <property type="molecule type" value="Genomic_DNA"/>
</dbReference>
<accession>K0ILQ9</accession>
<dbReference type="HOGENOM" id="CLU_2379501_0_0_2"/>
<evidence type="ECO:0000313" key="1">
    <source>
        <dbReference type="EMBL" id="AFU57249.1"/>
    </source>
</evidence>
<dbReference type="AlphaFoldDB" id="K0ILQ9"/>
<reference evidence="1 2" key="1">
    <citation type="journal article" date="2012" name="Environ. Microbiol.">
        <title>The genome of the ammonia-oxidizing Candidatus Nitrososphaera gargensis: insights into metabolic versatility and environmental adaptations.</title>
        <authorList>
            <person name="Spang A."/>
            <person name="Poehlein A."/>
            <person name="Offre P."/>
            <person name="Zumbragel S."/>
            <person name="Haider S."/>
            <person name="Rychlik N."/>
            <person name="Nowka B."/>
            <person name="Schmeisser C."/>
            <person name="Lebedeva E.V."/>
            <person name="Rattei T."/>
            <person name="Bohm C."/>
            <person name="Schmid M."/>
            <person name="Galushko A."/>
            <person name="Hatzenpichler R."/>
            <person name="Weinmaier T."/>
            <person name="Daniel R."/>
            <person name="Schleper C."/>
            <person name="Spieck E."/>
            <person name="Streit W."/>
            <person name="Wagner M."/>
        </authorList>
    </citation>
    <scope>NUCLEOTIDE SEQUENCE [LARGE SCALE GENOMIC DNA]</scope>
    <source>
        <strain evidence="2">Ga9.2</strain>
    </source>
</reference>
<dbReference type="BioCyc" id="CNIT1237085:G1324-301-MONOMER"/>
<dbReference type="STRING" id="1237085.Ngar_c03010"/>
<dbReference type="InParanoid" id="K0ILQ9"/>